<proteinExistence type="predicted"/>
<evidence type="ECO:0000256" key="5">
    <source>
        <dbReference type="ARBA" id="ARBA00023180"/>
    </source>
</evidence>
<feature type="chain" id="PRO_5019812032" description="SSD domain-containing protein" evidence="7">
    <location>
        <begin position="19"/>
        <end position="362"/>
    </location>
</feature>
<accession>A0A498SYM5</accession>
<gene>
    <name evidence="8" type="ORF">NAV_LOCUS9258</name>
</gene>
<sequence>MLISLFLSIYAALFHYHAFVFDPSVGFETRSTALSNQRLALDNLIERAADEEHIKSISKREITDDNMQQKDELPVDHKDINNSEAKPKMPVGACQQYFVLGTMIPYKIILPLSKLIFKVPSFNSLFNVRMMERLCAIDSIIDSEISVNGLNATNLKYLPFSFNLPYYTMCLNMDVPSNSCSSLNSNYINMFKSLILACQSDESSFQCQLPIAKQLSNMIFQKSNGPIDVNQPFYFAVVLPILQSNDGYSNLYFYSSLLHKIQEDYKDDELKLAGAQFGVKDGLFAQEIRSDVQLGVILGIEFFPFLNLLAMILVVAVGADDAFLFMYQYRKHKADVCKKWSPVLLNCDANNTKEENSDKEEA</sequence>
<keyword evidence="9" id="KW-1185">Reference proteome</keyword>
<dbReference type="GO" id="GO:0016020">
    <property type="term" value="C:membrane"/>
    <property type="evidence" value="ECO:0007669"/>
    <property type="project" value="UniProtKB-SubCell"/>
</dbReference>
<dbReference type="AlphaFoldDB" id="A0A498SYM5"/>
<keyword evidence="3 6" id="KW-1133">Transmembrane helix</keyword>
<dbReference type="InterPro" id="IPR052081">
    <property type="entry name" value="Dispatched_Hh_regulator"/>
</dbReference>
<reference evidence="8 9" key="1">
    <citation type="submission" date="2018-08" db="EMBL/GenBank/DDBJ databases">
        <authorList>
            <person name="Laetsch R D."/>
            <person name="Stevens L."/>
            <person name="Kumar S."/>
            <person name="Blaxter L. M."/>
        </authorList>
    </citation>
    <scope>NUCLEOTIDE SEQUENCE [LARGE SCALE GENOMIC DNA]</scope>
</reference>
<feature type="non-terminal residue" evidence="8">
    <location>
        <position position="362"/>
    </location>
</feature>
<keyword evidence="2 6" id="KW-0812">Transmembrane</keyword>
<evidence type="ECO:0008006" key="10">
    <source>
        <dbReference type="Google" id="ProtNLM"/>
    </source>
</evidence>
<evidence type="ECO:0000313" key="8">
    <source>
        <dbReference type="EMBL" id="VBB34467.1"/>
    </source>
</evidence>
<protein>
    <recommendedName>
        <fullName evidence="10">SSD domain-containing protein</fullName>
    </recommendedName>
</protein>
<evidence type="ECO:0000256" key="4">
    <source>
        <dbReference type="ARBA" id="ARBA00023136"/>
    </source>
</evidence>
<name>A0A498SYM5_ACAVI</name>
<dbReference type="STRING" id="6277.A0A498SYM5"/>
<dbReference type="OrthoDB" id="193905at2759"/>
<dbReference type="EMBL" id="UPTC01003556">
    <property type="protein sequence ID" value="VBB34467.1"/>
    <property type="molecule type" value="Genomic_DNA"/>
</dbReference>
<evidence type="ECO:0000313" key="9">
    <source>
        <dbReference type="Proteomes" id="UP000276991"/>
    </source>
</evidence>
<keyword evidence="7" id="KW-0732">Signal</keyword>
<comment type="subcellular location">
    <subcellularLocation>
        <location evidence="1">Membrane</location>
        <topology evidence="1">Multi-pass membrane protein</topology>
    </subcellularLocation>
</comment>
<organism evidence="8 9">
    <name type="scientific">Acanthocheilonema viteae</name>
    <name type="common">Filarial nematode worm</name>
    <name type="synonym">Dipetalonema viteae</name>
    <dbReference type="NCBI Taxonomy" id="6277"/>
    <lineage>
        <taxon>Eukaryota</taxon>
        <taxon>Metazoa</taxon>
        <taxon>Ecdysozoa</taxon>
        <taxon>Nematoda</taxon>
        <taxon>Chromadorea</taxon>
        <taxon>Rhabditida</taxon>
        <taxon>Spirurina</taxon>
        <taxon>Spiruromorpha</taxon>
        <taxon>Filarioidea</taxon>
        <taxon>Onchocercidae</taxon>
        <taxon>Acanthocheilonema</taxon>
    </lineage>
</organism>
<dbReference type="GO" id="GO:0022857">
    <property type="term" value="F:transmembrane transporter activity"/>
    <property type="evidence" value="ECO:0007669"/>
    <property type="project" value="TreeGrafter"/>
</dbReference>
<dbReference type="Proteomes" id="UP000276991">
    <property type="component" value="Unassembled WGS sequence"/>
</dbReference>
<dbReference type="GO" id="GO:0007224">
    <property type="term" value="P:smoothened signaling pathway"/>
    <property type="evidence" value="ECO:0007669"/>
    <property type="project" value="TreeGrafter"/>
</dbReference>
<keyword evidence="4 6" id="KW-0472">Membrane</keyword>
<feature type="transmembrane region" description="Helical" evidence="6">
    <location>
        <begin position="302"/>
        <end position="325"/>
    </location>
</feature>
<feature type="signal peptide" evidence="7">
    <location>
        <begin position="1"/>
        <end position="18"/>
    </location>
</feature>
<keyword evidence="5" id="KW-0325">Glycoprotein</keyword>
<evidence type="ECO:0000256" key="6">
    <source>
        <dbReference type="SAM" id="Phobius"/>
    </source>
</evidence>
<evidence type="ECO:0000256" key="3">
    <source>
        <dbReference type="ARBA" id="ARBA00022989"/>
    </source>
</evidence>
<dbReference type="PANTHER" id="PTHR45951:SF3">
    <property type="entry name" value="PROTEIN DISPATCHED"/>
    <property type="match status" value="1"/>
</dbReference>
<evidence type="ECO:0000256" key="1">
    <source>
        <dbReference type="ARBA" id="ARBA00004141"/>
    </source>
</evidence>
<evidence type="ECO:0000256" key="2">
    <source>
        <dbReference type="ARBA" id="ARBA00022692"/>
    </source>
</evidence>
<evidence type="ECO:0000256" key="7">
    <source>
        <dbReference type="SAM" id="SignalP"/>
    </source>
</evidence>
<dbReference type="PANTHER" id="PTHR45951">
    <property type="entry name" value="PROTEIN DISPATCHED-RELATED"/>
    <property type="match status" value="1"/>
</dbReference>